<reference evidence="1 2" key="1">
    <citation type="submission" date="2019-02" db="EMBL/GenBank/DDBJ databases">
        <title>Pedobacter sp. RP-3-8 sp. nov., isolated from Arctic soil.</title>
        <authorList>
            <person name="Dahal R.H."/>
        </authorList>
    </citation>
    <scope>NUCLEOTIDE SEQUENCE [LARGE SCALE GENOMIC DNA]</scope>
    <source>
        <strain evidence="1 2">RP-3-8</strain>
    </source>
</reference>
<evidence type="ECO:0008006" key="3">
    <source>
        <dbReference type="Google" id="ProtNLM"/>
    </source>
</evidence>
<evidence type="ECO:0000313" key="2">
    <source>
        <dbReference type="Proteomes" id="UP000291117"/>
    </source>
</evidence>
<organism evidence="1 2">
    <name type="scientific">Pedobacter hiemivivus</name>
    <dbReference type="NCBI Taxonomy" id="2530454"/>
    <lineage>
        <taxon>Bacteria</taxon>
        <taxon>Pseudomonadati</taxon>
        <taxon>Bacteroidota</taxon>
        <taxon>Sphingobacteriia</taxon>
        <taxon>Sphingobacteriales</taxon>
        <taxon>Sphingobacteriaceae</taxon>
        <taxon>Pedobacter</taxon>
    </lineage>
</organism>
<protein>
    <recommendedName>
        <fullName evidence="3">Fibronectin type-III domain-containing protein</fullName>
    </recommendedName>
</protein>
<dbReference type="EMBL" id="SJSM01000001">
    <property type="protein sequence ID" value="TCC99514.1"/>
    <property type="molecule type" value="Genomic_DNA"/>
</dbReference>
<dbReference type="OrthoDB" id="9765957at2"/>
<dbReference type="RefSeq" id="WP_131606792.1">
    <property type="nucleotide sequence ID" value="NZ_SJSM01000001.1"/>
</dbReference>
<evidence type="ECO:0000313" key="1">
    <source>
        <dbReference type="EMBL" id="TCC99514.1"/>
    </source>
</evidence>
<name>A0A4R0NKL9_9SPHI</name>
<comment type="caution">
    <text evidence="1">The sequence shown here is derived from an EMBL/GenBank/DDBJ whole genome shotgun (WGS) entry which is preliminary data.</text>
</comment>
<proteinExistence type="predicted"/>
<accession>A0A4R0NKL9</accession>
<dbReference type="AlphaFoldDB" id="A0A4R0NKL9"/>
<keyword evidence="2" id="KW-1185">Reference proteome</keyword>
<sequence>MKNLLKIKLLLFFLALIFIINSCKKNKTESPVVEEGGALTLTTIDTEYFGTNVSVKIQVAGTAKMREWGICWSINQNPTTSNGKNTGTILPGTTNMSTSVLATPIEPCVKYYVRAYAITTTGQTYYGNQIDFKATGILNDCHPFNGFWQNSAATIVFKGNFEHFEFYAITPTAKPEYGWRNALDRNLISIGSSYIYNLVKKTTNTWGCTVLWTKSNPGATLTEEVKPAANSTLTLSSDEKSVTISSTSPFGTGPGTAVLYKKP</sequence>
<gene>
    <name evidence="1" type="ORF">EZ444_02230</name>
</gene>
<dbReference type="Proteomes" id="UP000291117">
    <property type="component" value="Unassembled WGS sequence"/>
</dbReference>